<comment type="caution">
    <text evidence="1">The sequence shown here is derived from an EMBL/GenBank/DDBJ whole genome shotgun (WGS) entry which is preliminary data.</text>
</comment>
<evidence type="ECO:0000313" key="1">
    <source>
        <dbReference type="EMBL" id="GES96762.1"/>
    </source>
</evidence>
<dbReference type="EMBL" id="BLAL01000252">
    <property type="protein sequence ID" value="GES96762.1"/>
    <property type="molecule type" value="Genomic_DNA"/>
</dbReference>
<name>A0A8H3LXH8_9GLOM</name>
<accession>A0A8H3LXH8</accession>
<organism evidence="1 2">
    <name type="scientific">Rhizophagus clarus</name>
    <dbReference type="NCBI Taxonomy" id="94130"/>
    <lineage>
        <taxon>Eukaryota</taxon>
        <taxon>Fungi</taxon>
        <taxon>Fungi incertae sedis</taxon>
        <taxon>Mucoromycota</taxon>
        <taxon>Glomeromycotina</taxon>
        <taxon>Glomeromycetes</taxon>
        <taxon>Glomerales</taxon>
        <taxon>Glomeraceae</taxon>
        <taxon>Rhizophagus</taxon>
    </lineage>
</organism>
<reference evidence="1" key="1">
    <citation type="submission" date="2019-10" db="EMBL/GenBank/DDBJ databases">
        <title>Conservation and host-specific expression of non-tandemly repeated heterogenous ribosome RNA gene in arbuscular mycorrhizal fungi.</title>
        <authorList>
            <person name="Maeda T."/>
            <person name="Kobayashi Y."/>
            <person name="Nakagawa T."/>
            <person name="Ezawa T."/>
            <person name="Yamaguchi K."/>
            <person name="Bino T."/>
            <person name="Nishimoto Y."/>
            <person name="Shigenobu S."/>
            <person name="Kawaguchi M."/>
        </authorList>
    </citation>
    <scope>NUCLEOTIDE SEQUENCE</scope>
    <source>
        <strain evidence="1">HR1</strain>
    </source>
</reference>
<dbReference type="Proteomes" id="UP000615446">
    <property type="component" value="Unassembled WGS sequence"/>
</dbReference>
<gene>
    <name evidence="1" type="ORF">RCL2_002337800</name>
</gene>
<evidence type="ECO:0000313" key="2">
    <source>
        <dbReference type="Proteomes" id="UP000615446"/>
    </source>
</evidence>
<proteinExistence type="predicted"/>
<dbReference type="AlphaFoldDB" id="A0A8H3LXH8"/>
<sequence>MKRNINRGEVFQLEKKVLKDNSDNLKDDFLTEYTHLWTERRYWTTIAISKAAKEVVLFSSASRIAAEIDGENTSFLEWVESISIFQSLADYSSYDLQRWSSVRKDRGFSWSYTLKDGPVRIKFIG</sequence>
<protein>
    <submittedName>
        <fullName evidence="1">Uncharacterized protein</fullName>
    </submittedName>
</protein>